<dbReference type="GeneID" id="28800824"/>
<gene>
    <name evidence="1" type="primary">52</name>
    <name evidence="1" type="ORF">BOWSER_52</name>
</gene>
<keyword evidence="2" id="KW-1185">Reference proteome</keyword>
<name>A0A166Y3A0_9CAUD</name>
<dbReference type="OrthoDB" id="33616at10239"/>
<evidence type="ECO:0000313" key="1">
    <source>
        <dbReference type="EMBL" id="ANA85447.1"/>
    </source>
</evidence>
<organism evidence="1 2">
    <name type="scientific">Gordonia phage Bowser</name>
    <dbReference type="NCBI Taxonomy" id="1838063"/>
    <lineage>
        <taxon>Viruses</taxon>
        <taxon>Duplodnaviria</taxon>
        <taxon>Heunggongvirae</taxon>
        <taxon>Uroviricota</taxon>
        <taxon>Caudoviricetes</taxon>
        <taxon>Bowservirus</taxon>
        <taxon>Bowservirus bowser</taxon>
    </lineage>
</organism>
<evidence type="ECO:0000313" key="2">
    <source>
        <dbReference type="Proteomes" id="UP000203985"/>
    </source>
</evidence>
<dbReference type="KEGG" id="vg:28800824"/>
<dbReference type="RefSeq" id="YP_009275619.1">
    <property type="nucleotide sequence ID" value="NC_030930.1"/>
</dbReference>
<dbReference type="EMBL" id="KU998235">
    <property type="protein sequence ID" value="ANA85447.1"/>
    <property type="molecule type" value="Genomic_DNA"/>
</dbReference>
<sequence length="132" mass="14228">MSDDARADARELLDGITPGPWCVKDGFVYPFSFRVGLGALRSTDAEFIAAAPDLVRRLEDALDDAHGQATMAGFALGQRLDETLTSAADRVTDRLGDALELLARLHRASESSDSVDEGFLREIGDFLKGGRS</sequence>
<protein>
    <submittedName>
        <fullName evidence="1">Uncharacterized protein</fullName>
    </submittedName>
</protein>
<reference evidence="1 2" key="1">
    <citation type="submission" date="2016-03" db="EMBL/GenBank/DDBJ databases">
        <authorList>
            <person name="Montgomery M.T."/>
            <person name="Guerrero C.A."/>
            <person name="Mavrich T.N."/>
            <person name="Pope W.H."/>
            <person name="Garlena R.A."/>
            <person name="Russell D.A."/>
            <person name="Jacobs-Sera D."/>
            <person name="Hendrix R.W."/>
            <person name="Hatfull G.F."/>
        </authorList>
    </citation>
    <scope>NUCLEOTIDE SEQUENCE [LARGE SCALE GENOMIC DNA]</scope>
</reference>
<proteinExistence type="predicted"/>
<dbReference type="Proteomes" id="UP000203985">
    <property type="component" value="Segment"/>
</dbReference>
<accession>A0A166Y3A0</accession>